<dbReference type="RefSeq" id="WP_020514636.1">
    <property type="nucleotide sequence ID" value="NZ_JBIAZU010000003.1"/>
</dbReference>
<reference evidence="1 2" key="1">
    <citation type="submission" date="2024-10" db="EMBL/GenBank/DDBJ databases">
        <title>The Natural Products Discovery Center: Release of the First 8490 Sequenced Strains for Exploring Actinobacteria Biosynthetic Diversity.</title>
        <authorList>
            <person name="Kalkreuter E."/>
            <person name="Kautsar S.A."/>
            <person name="Yang D."/>
            <person name="Bader C.D."/>
            <person name="Teijaro C.N."/>
            <person name="Fluegel L."/>
            <person name="Davis C.M."/>
            <person name="Simpson J.R."/>
            <person name="Lauterbach L."/>
            <person name="Steele A.D."/>
            <person name="Gui C."/>
            <person name="Meng S."/>
            <person name="Li G."/>
            <person name="Viehrig K."/>
            <person name="Ye F."/>
            <person name="Su P."/>
            <person name="Kiefer A.F."/>
            <person name="Nichols A."/>
            <person name="Cepeda A.J."/>
            <person name="Yan W."/>
            <person name="Fan B."/>
            <person name="Jiang Y."/>
            <person name="Adhikari A."/>
            <person name="Zheng C.-J."/>
            <person name="Schuster L."/>
            <person name="Cowan T.M."/>
            <person name="Smanski M.J."/>
            <person name="Chevrette M.G."/>
            <person name="De Carvalho L.P.S."/>
            <person name="Shen B."/>
        </authorList>
    </citation>
    <scope>NUCLEOTIDE SEQUENCE [LARGE SCALE GENOMIC DNA]</scope>
    <source>
        <strain evidence="1 2">NPDC000087</strain>
    </source>
</reference>
<comment type="caution">
    <text evidence="1">The sequence shown here is derived from an EMBL/GenBank/DDBJ whole genome shotgun (WGS) entry which is preliminary data.</text>
</comment>
<protein>
    <submittedName>
        <fullName evidence="1">Uncharacterized protein</fullName>
    </submittedName>
</protein>
<name>A0ABW6WCC2_9ACTN</name>
<gene>
    <name evidence="1" type="ORF">ACFY35_16080</name>
</gene>
<evidence type="ECO:0000313" key="2">
    <source>
        <dbReference type="Proteomes" id="UP001602245"/>
    </source>
</evidence>
<accession>A0ABW6WCC2</accession>
<keyword evidence="2" id="KW-1185">Reference proteome</keyword>
<dbReference type="EMBL" id="JBIAZU010000003">
    <property type="protein sequence ID" value="MFF5290962.1"/>
    <property type="molecule type" value="Genomic_DNA"/>
</dbReference>
<sequence>MIQCTLCDRLVLGLAGHDWTALPWMVAPGTGVPPGPCHVRCLEDLGCAGAWAEAVEAYHCRRWPLWLAGVDAGVRWRLHGSRAARRFHLWRSDGRLSSFPYADLTATHPLRLSTDLAEIGTAHAATLLTAMGTDAEGVAVPLTSVITALRLADRYPRLAGTLTRHLRPAGPDTTDVLAARHTLPLSPSCRRAAHHLMRSPW</sequence>
<dbReference type="Proteomes" id="UP001602245">
    <property type="component" value="Unassembled WGS sequence"/>
</dbReference>
<evidence type="ECO:0000313" key="1">
    <source>
        <dbReference type="EMBL" id="MFF5290962.1"/>
    </source>
</evidence>
<organism evidence="1 2">
    <name type="scientific">Paractinoplanes globisporus</name>
    <dbReference type="NCBI Taxonomy" id="113565"/>
    <lineage>
        <taxon>Bacteria</taxon>
        <taxon>Bacillati</taxon>
        <taxon>Actinomycetota</taxon>
        <taxon>Actinomycetes</taxon>
        <taxon>Micromonosporales</taxon>
        <taxon>Micromonosporaceae</taxon>
        <taxon>Paractinoplanes</taxon>
    </lineage>
</organism>
<proteinExistence type="predicted"/>